<evidence type="ECO:0000313" key="2">
    <source>
        <dbReference type="EMBL" id="RKI94272.1"/>
    </source>
</evidence>
<dbReference type="Proteomes" id="UP000280696">
    <property type="component" value="Unassembled WGS sequence"/>
</dbReference>
<dbReference type="AlphaFoldDB" id="A0A3A9ASC1"/>
<dbReference type="RefSeq" id="WP_120466111.1">
    <property type="nucleotide sequence ID" value="NZ_CATAJS010000085.1"/>
</dbReference>
<gene>
    <name evidence="2" type="ORF">D7V94_01615</name>
</gene>
<keyword evidence="1" id="KW-1133">Transmembrane helix</keyword>
<comment type="caution">
    <text evidence="2">The sequence shown here is derived from an EMBL/GenBank/DDBJ whole genome shotgun (WGS) entry which is preliminary data.</text>
</comment>
<reference evidence="2 3" key="1">
    <citation type="submission" date="2018-09" db="EMBL/GenBank/DDBJ databases">
        <title>Murine metabolic-syndrome-specific gut microbial biobank.</title>
        <authorList>
            <person name="Liu C."/>
        </authorList>
    </citation>
    <scope>NUCLEOTIDE SEQUENCE [LARGE SCALE GENOMIC DNA]</scope>
    <source>
        <strain evidence="2 3">0.1xD8-82</strain>
    </source>
</reference>
<protein>
    <submittedName>
        <fullName evidence="2">DUF3021 domain-containing protein</fullName>
    </submittedName>
</protein>
<dbReference type="EMBL" id="RAYQ01000001">
    <property type="protein sequence ID" value="RKI94272.1"/>
    <property type="molecule type" value="Genomic_DNA"/>
</dbReference>
<feature type="transmembrane region" description="Helical" evidence="1">
    <location>
        <begin position="59"/>
        <end position="78"/>
    </location>
</feature>
<accession>A0A3A9ASC1</accession>
<name>A0A3A9ASC1_9FIRM</name>
<keyword evidence="1" id="KW-0472">Membrane</keyword>
<evidence type="ECO:0000313" key="3">
    <source>
        <dbReference type="Proteomes" id="UP000280696"/>
    </source>
</evidence>
<sequence length="168" mass="19790">MRNKKKVKSGNKIMKRFKSYLNLEIVIDYKTCVYFFSIWFFYCVYLLCMGVRCADILYMFEMMAAAYVISYVQVYAFHNFDEASQLGKKDVPGIIFCTALYIGASYGFAWFDRNFKTTLLFGVYILFIYYVMYLVNKIKRAIDTENLNKMLAEFKKGEICNGEQGKHN</sequence>
<feature type="transmembrane region" description="Helical" evidence="1">
    <location>
        <begin position="21"/>
        <end position="47"/>
    </location>
</feature>
<feature type="transmembrane region" description="Helical" evidence="1">
    <location>
        <begin position="90"/>
        <end position="111"/>
    </location>
</feature>
<feature type="transmembrane region" description="Helical" evidence="1">
    <location>
        <begin position="117"/>
        <end position="135"/>
    </location>
</feature>
<dbReference type="OrthoDB" id="2220542at2"/>
<proteinExistence type="predicted"/>
<evidence type="ECO:0000256" key="1">
    <source>
        <dbReference type="SAM" id="Phobius"/>
    </source>
</evidence>
<organism evidence="2 3">
    <name type="scientific">Parablautia intestinalis</name>
    <dbReference type="NCBI Taxonomy" id="2320100"/>
    <lineage>
        <taxon>Bacteria</taxon>
        <taxon>Bacillati</taxon>
        <taxon>Bacillota</taxon>
        <taxon>Clostridia</taxon>
        <taxon>Lachnospirales</taxon>
        <taxon>Lachnospiraceae</taxon>
        <taxon>Parablautia</taxon>
    </lineage>
</organism>
<keyword evidence="1" id="KW-0812">Transmembrane</keyword>
<keyword evidence="3" id="KW-1185">Reference proteome</keyword>